<dbReference type="Pfam" id="PF13523">
    <property type="entry name" value="Acetyltransf_8"/>
    <property type="match status" value="1"/>
</dbReference>
<evidence type="ECO:0000313" key="8">
    <source>
        <dbReference type="Proteomes" id="UP001499993"/>
    </source>
</evidence>
<sequence>MSAPEPTDLEQVAGAVHRPSPREIPVGEAVLAAGPPPVPVLAPPYSARPAQPHGTDLDRVHAWMNLPHVAPFYDQAWSRGRWAEELAAQRAGTFSRPFVVSRDGADLAYVELYRAARDVVARHYDAEPHDIGFHIAIGDPGRTGRGVGKEILDAFAAAVFAADPDCRRILMEPDAANAAARRAAAKAGLAFLAEADLPHKRAALYVRARE</sequence>
<comment type="caution">
    <text evidence="7">The sequence shown here is derived from an EMBL/GenBank/DDBJ whole genome shotgun (WGS) entry which is preliminary data.</text>
</comment>
<protein>
    <recommendedName>
        <fullName evidence="3">Lysine N-acyltransferase MbtK</fullName>
    </recommendedName>
    <alternativeName>
        <fullName evidence="4">Mycobactin synthase protein K</fullName>
    </alternativeName>
</protein>
<evidence type="ECO:0000256" key="5">
    <source>
        <dbReference type="SAM" id="MobiDB-lite"/>
    </source>
</evidence>
<dbReference type="Proteomes" id="UP001499993">
    <property type="component" value="Unassembled WGS sequence"/>
</dbReference>
<feature type="domain" description="Acyltransferase MbtK/IucB-like conserved" evidence="6">
    <location>
        <begin position="48"/>
        <end position="96"/>
    </location>
</feature>
<dbReference type="SMART" id="SM01006">
    <property type="entry name" value="AlcB"/>
    <property type="match status" value="1"/>
</dbReference>
<dbReference type="PANTHER" id="PTHR31438">
    <property type="entry name" value="LYSINE N-ACYLTRANSFERASE C17G9.06C-RELATED"/>
    <property type="match status" value="1"/>
</dbReference>
<evidence type="ECO:0000259" key="6">
    <source>
        <dbReference type="SMART" id="SM01006"/>
    </source>
</evidence>
<dbReference type="RefSeq" id="WP_345559105.1">
    <property type="nucleotide sequence ID" value="NZ_BAABIK010000042.1"/>
</dbReference>
<keyword evidence="8" id="KW-1185">Reference proteome</keyword>
<evidence type="ECO:0000256" key="3">
    <source>
        <dbReference type="ARBA" id="ARBA00020586"/>
    </source>
</evidence>
<name>A0ABP9H1P4_9ACTN</name>
<accession>A0ABP9H1P4</accession>
<evidence type="ECO:0000256" key="2">
    <source>
        <dbReference type="ARBA" id="ARBA00005102"/>
    </source>
</evidence>
<organism evidence="7 8">
    <name type="scientific">Streptomonospora halophila</name>
    <dbReference type="NCBI Taxonomy" id="427369"/>
    <lineage>
        <taxon>Bacteria</taxon>
        <taxon>Bacillati</taxon>
        <taxon>Actinomycetota</taxon>
        <taxon>Actinomycetes</taxon>
        <taxon>Streptosporangiales</taxon>
        <taxon>Nocardiopsidaceae</taxon>
        <taxon>Streptomonospora</taxon>
    </lineage>
</organism>
<evidence type="ECO:0000256" key="4">
    <source>
        <dbReference type="ARBA" id="ARBA00031122"/>
    </source>
</evidence>
<proteinExistence type="predicted"/>
<gene>
    <name evidence="7" type="ORF">GCM10023224_47890</name>
</gene>
<dbReference type="SUPFAM" id="SSF55729">
    <property type="entry name" value="Acyl-CoA N-acyltransferases (Nat)"/>
    <property type="match status" value="1"/>
</dbReference>
<evidence type="ECO:0000313" key="7">
    <source>
        <dbReference type="EMBL" id="GAA4956502.1"/>
    </source>
</evidence>
<dbReference type="Gene3D" id="3.40.630.30">
    <property type="match status" value="1"/>
</dbReference>
<comment type="pathway">
    <text evidence="2">Siderophore biosynthesis; mycobactin biosynthesis.</text>
</comment>
<feature type="region of interest" description="Disordered" evidence="5">
    <location>
        <begin position="1"/>
        <end position="20"/>
    </location>
</feature>
<dbReference type="InterPro" id="IPR019432">
    <property type="entry name" value="Acyltransferase_MbtK/IucB-like"/>
</dbReference>
<comment type="function">
    <text evidence="1">Acyltransferase required for the direct transfer of medium- to long-chain fatty acyl moieties from a carrier protein (MbtL) on to the epsilon-amino group of lysine residue in the mycobactin core.</text>
</comment>
<evidence type="ECO:0000256" key="1">
    <source>
        <dbReference type="ARBA" id="ARBA00003818"/>
    </source>
</evidence>
<dbReference type="InterPro" id="IPR016181">
    <property type="entry name" value="Acyl_CoA_acyltransferase"/>
</dbReference>
<dbReference type="EMBL" id="BAABIK010000042">
    <property type="protein sequence ID" value="GAA4956502.1"/>
    <property type="molecule type" value="Genomic_DNA"/>
</dbReference>
<dbReference type="PANTHER" id="PTHR31438:SF1">
    <property type="entry name" value="LYSINE N-ACYLTRANSFERASE C17G9.06C-RELATED"/>
    <property type="match status" value="1"/>
</dbReference>
<reference evidence="8" key="1">
    <citation type="journal article" date="2019" name="Int. J. Syst. Evol. Microbiol.">
        <title>The Global Catalogue of Microorganisms (GCM) 10K type strain sequencing project: providing services to taxonomists for standard genome sequencing and annotation.</title>
        <authorList>
            <consortium name="The Broad Institute Genomics Platform"/>
            <consortium name="The Broad Institute Genome Sequencing Center for Infectious Disease"/>
            <person name="Wu L."/>
            <person name="Ma J."/>
        </authorList>
    </citation>
    <scope>NUCLEOTIDE SEQUENCE [LARGE SCALE GENOMIC DNA]</scope>
    <source>
        <strain evidence="8">JCM 18123</strain>
    </source>
</reference>